<keyword evidence="2" id="KW-0460">Magnesium</keyword>
<dbReference type="PANTHER" id="PTHR20854:SF4">
    <property type="entry name" value="INOSITOL-1-MONOPHOSPHATASE-RELATED"/>
    <property type="match status" value="1"/>
</dbReference>
<dbReference type="GO" id="GO:0046854">
    <property type="term" value="P:phosphatidylinositol phosphate biosynthetic process"/>
    <property type="evidence" value="ECO:0007669"/>
    <property type="project" value="InterPro"/>
</dbReference>
<evidence type="ECO:0000313" key="3">
    <source>
        <dbReference type="EMBL" id="OIQ77818.1"/>
    </source>
</evidence>
<comment type="caution">
    <text evidence="3">The sequence shown here is derived from an EMBL/GenBank/DDBJ whole genome shotgun (WGS) entry which is preliminary data.</text>
</comment>
<dbReference type="InterPro" id="IPR000760">
    <property type="entry name" value="Inositol_monophosphatase-like"/>
</dbReference>
<dbReference type="PANTHER" id="PTHR20854">
    <property type="entry name" value="INOSITOL MONOPHOSPHATASE"/>
    <property type="match status" value="1"/>
</dbReference>
<sequence>MDHAPQPIAGDAARRAIGELLRELARTQIVPRARAPGARLKDDGSWVTDADLAMQRQLQAELAARWPAVALLGEEMSEARQHELLRVEAATPDGAGLWVLDPLDGTSNFAAGLPAFGPSLAWLQGGRVRAGWVYDVMRGELFSAVEGGGAWLDDAPLRVPVRNRALRRALACVDFKRLDPALAARLATRPPYASQRAIGSVALEWCWVAAGRFDIYLHGAQGLWDYAAGLLILHEAGGCSRTLDGDAVFVHELQRRSALCAGDPALLDAWAAWLAAAS</sequence>
<accession>A0A1J5Q3C8</accession>
<dbReference type="InterPro" id="IPR020550">
    <property type="entry name" value="Inositol_monophosphatase_CS"/>
</dbReference>
<dbReference type="GO" id="GO:0007165">
    <property type="term" value="P:signal transduction"/>
    <property type="evidence" value="ECO:0007669"/>
    <property type="project" value="TreeGrafter"/>
</dbReference>
<dbReference type="Gene3D" id="3.30.540.10">
    <property type="entry name" value="Fructose-1,6-Bisphosphatase, subunit A, domain 1"/>
    <property type="match status" value="1"/>
</dbReference>
<gene>
    <name evidence="3" type="primary">suhB_17</name>
    <name evidence="3" type="ORF">GALL_404830</name>
</gene>
<dbReference type="EC" id="3.1.3.25" evidence="3"/>
<dbReference type="CDD" id="cd01637">
    <property type="entry name" value="IMPase_like"/>
    <property type="match status" value="1"/>
</dbReference>
<evidence type="ECO:0000256" key="2">
    <source>
        <dbReference type="ARBA" id="ARBA00022842"/>
    </source>
</evidence>
<dbReference type="Gene3D" id="3.40.190.80">
    <property type="match status" value="1"/>
</dbReference>
<dbReference type="EMBL" id="MLJW01001529">
    <property type="protein sequence ID" value="OIQ77818.1"/>
    <property type="molecule type" value="Genomic_DNA"/>
</dbReference>
<dbReference type="GO" id="GO:0006020">
    <property type="term" value="P:inositol metabolic process"/>
    <property type="evidence" value="ECO:0007669"/>
    <property type="project" value="TreeGrafter"/>
</dbReference>
<dbReference type="GO" id="GO:0046872">
    <property type="term" value="F:metal ion binding"/>
    <property type="evidence" value="ECO:0007669"/>
    <property type="project" value="UniProtKB-KW"/>
</dbReference>
<dbReference type="SUPFAM" id="SSF56655">
    <property type="entry name" value="Carbohydrate phosphatase"/>
    <property type="match status" value="1"/>
</dbReference>
<evidence type="ECO:0000256" key="1">
    <source>
        <dbReference type="ARBA" id="ARBA00022723"/>
    </source>
</evidence>
<dbReference type="GO" id="GO:0008934">
    <property type="term" value="F:inositol monophosphate 1-phosphatase activity"/>
    <property type="evidence" value="ECO:0007669"/>
    <property type="project" value="TreeGrafter"/>
</dbReference>
<dbReference type="Pfam" id="PF00459">
    <property type="entry name" value="Inositol_P"/>
    <property type="match status" value="1"/>
</dbReference>
<dbReference type="AlphaFoldDB" id="A0A1J5Q3C8"/>
<keyword evidence="1" id="KW-0479">Metal-binding</keyword>
<dbReference type="PROSITE" id="PS00630">
    <property type="entry name" value="IMP_2"/>
    <property type="match status" value="1"/>
</dbReference>
<name>A0A1J5Q3C8_9ZZZZ</name>
<dbReference type="PRINTS" id="PR00377">
    <property type="entry name" value="IMPHPHTASES"/>
</dbReference>
<organism evidence="3">
    <name type="scientific">mine drainage metagenome</name>
    <dbReference type="NCBI Taxonomy" id="410659"/>
    <lineage>
        <taxon>unclassified sequences</taxon>
        <taxon>metagenomes</taxon>
        <taxon>ecological metagenomes</taxon>
    </lineage>
</organism>
<proteinExistence type="predicted"/>
<protein>
    <submittedName>
        <fullName evidence="3">Inositol-1-monophosphatase</fullName>
        <ecNumber evidence="3">3.1.3.25</ecNumber>
    </submittedName>
</protein>
<keyword evidence="3" id="KW-0378">Hydrolase</keyword>
<reference evidence="3" key="1">
    <citation type="submission" date="2016-10" db="EMBL/GenBank/DDBJ databases">
        <title>Sequence of Gallionella enrichment culture.</title>
        <authorList>
            <person name="Poehlein A."/>
            <person name="Muehling M."/>
            <person name="Daniel R."/>
        </authorList>
    </citation>
    <scope>NUCLEOTIDE SEQUENCE</scope>
</reference>